<accession>A0ABX2EG39</accession>
<evidence type="ECO:0000313" key="3">
    <source>
        <dbReference type="EMBL" id="NRF67593.1"/>
    </source>
</evidence>
<name>A0ABX2EG39_9BURK</name>
<feature type="chain" id="PRO_5047190389" evidence="1">
    <location>
        <begin position="24"/>
        <end position="196"/>
    </location>
</feature>
<proteinExistence type="predicted"/>
<evidence type="ECO:0000256" key="1">
    <source>
        <dbReference type="SAM" id="SignalP"/>
    </source>
</evidence>
<sequence length="196" mass="19717">MRRFFPVAAAALCAAIAFTPAQAVPVTYNTFFSGAAEVPPNASPGTGFAIVILDLAAHTMSIHAEFSGLLSPTTVAHIHCCTAVAGAGTVGVATTTPTFPGFPAGVTEGIYSHVFDLLAPATWSGGFLGANGGDPAAAEAAFAAGVAAGKAYFNVHTSLFPAGEIRGFLQLPEPGSFALTALALAGLGFAARRRLH</sequence>
<reference evidence="3 4" key="1">
    <citation type="submission" date="2020-05" db="EMBL/GenBank/DDBJ databases">
        <title>Aquincola sp. isolate from soil.</title>
        <authorList>
            <person name="Han J."/>
            <person name="Kim D.-U."/>
        </authorList>
    </citation>
    <scope>NUCLEOTIDE SEQUENCE [LARGE SCALE GENOMIC DNA]</scope>
    <source>
        <strain evidence="3 4">S2</strain>
    </source>
</reference>
<keyword evidence="1" id="KW-0732">Signal</keyword>
<dbReference type="SMART" id="SM00754">
    <property type="entry name" value="CHRD"/>
    <property type="match status" value="1"/>
</dbReference>
<dbReference type="Pfam" id="PF07452">
    <property type="entry name" value="CHRD"/>
    <property type="match status" value="1"/>
</dbReference>
<organism evidence="3 4">
    <name type="scientific">Pseudaquabacterium terrae</name>
    <dbReference type="NCBI Taxonomy" id="2732868"/>
    <lineage>
        <taxon>Bacteria</taxon>
        <taxon>Pseudomonadati</taxon>
        <taxon>Pseudomonadota</taxon>
        <taxon>Betaproteobacteria</taxon>
        <taxon>Burkholderiales</taxon>
        <taxon>Sphaerotilaceae</taxon>
        <taxon>Pseudaquabacterium</taxon>
    </lineage>
</organism>
<feature type="domain" description="CHRD" evidence="2">
    <location>
        <begin position="26"/>
        <end position="171"/>
    </location>
</feature>
<evidence type="ECO:0000259" key="2">
    <source>
        <dbReference type="SMART" id="SM00754"/>
    </source>
</evidence>
<feature type="signal peptide" evidence="1">
    <location>
        <begin position="1"/>
        <end position="23"/>
    </location>
</feature>
<gene>
    <name evidence="3" type="ORF">HLB44_11415</name>
</gene>
<evidence type="ECO:0000313" key="4">
    <source>
        <dbReference type="Proteomes" id="UP000737171"/>
    </source>
</evidence>
<protein>
    <submittedName>
        <fullName evidence="3">CHRD domain-containing protein</fullName>
    </submittedName>
</protein>
<comment type="caution">
    <text evidence="3">The sequence shown here is derived from an EMBL/GenBank/DDBJ whole genome shotgun (WGS) entry which is preliminary data.</text>
</comment>
<dbReference type="InterPro" id="IPR010895">
    <property type="entry name" value="CHRD"/>
</dbReference>
<dbReference type="Proteomes" id="UP000737171">
    <property type="component" value="Unassembled WGS sequence"/>
</dbReference>
<dbReference type="EMBL" id="JABRWJ010000003">
    <property type="protein sequence ID" value="NRF67593.1"/>
    <property type="molecule type" value="Genomic_DNA"/>
</dbReference>
<keyword evidence="4" id="KW-1185">Reference proteome</keyword>